<dbReference type="AlphaFoldDB" id="A0A420VCB4"/>
<organism evidence="7 8">
    <name type="scientific">Caldibacillus debilis GB1</name>
    <dbReference type="NCBI Taxonomy" id="1339248"/>
    <lineage>
        <taxon>Bacteria</taxon>
        <taxon>Bacillati</taxon>
        <taxon>Bacillota</taxon>
        <taxon>Bacilli</taxon>
        <taxon>Bacillales</taxon>
        <taxon>Bacillaceae</taxon>
        <taxon>Caldibacillus</taxon>
    </lineage>
</organism>
<feature type="transmembrane region" description="Helical" evidence="5">
    <location>
        <begin position="158"/>
        <end position="177"/>
    </location>
</feature>
<dbReference type="RefSeq" id="WP_183041663.1">
    <property type="nucleotide sequence ID" value="NZ_AZRV01000046.1"/>
</dbReference>
<accession>A0A420VCB4</accession>
<feature type="transmembrane region" description="Helical" evidence="5">
    <location>
        <begin position="49"/>
        <end position="68"/>
    </location>
</feature>
<feature type="transmembrane region" description="Helical" evidence="5">
    <location>
        <begin position="127"/>
        <end position="146"/>
    </location>
</feature>
<dbReference type="Proteomes" id="UP000286235">
    <property type="component" value="Unassembled WGS sequence"/>
</dbReference>
<keyword evidence="3 5" id="KW-1133">Transmembrane helix</keyword>
<dbReference type="PRINTS" id="PR00164">
    <property type="entry name" value="ABC2TRNSPORT"/>
</dbReference>
<gene>
    <name evidence="7" type="ORF">Cdeb_01896</name>
</gene>
<dbReference type="PIRSF" id="PIRSF006648">
    <property type="entry name" value="DrrB"/>
    <property type="match status" value="1"/>
</dbReference>
<sequence>MGKVFKIFLVATLRDKLTMFWSVLFPIALLLILGQFIDSSRYHRQLLGTVTGMGILFLGLYTIGFEVLMNRKAGIYKLLRITPFRSWQLMIASCLSKTFFVLISSYLTILIGAFVFDVRVNPSGVLFLLPVLFLGTLGFMFLGFTIGNLARLEPQVNVLANLIGMPMLFISNGYYNISNGPVLFERLAKINPFEHFIRLISMFIRGDFSGIWSPLSVIVLFTILSIFPAVLTFRWDPEQPFRLNVR</sequence>
<dbReference type="InterPro" id="IPR051784">
    <property type="entry name" value="Nod_factor_ABC_transporter"/>
</dbReference>
<dbReference type="PANTHER" id="PTHR43229:SF3">
    <property type="entry name" value="ABC-TYPE MULTIDRUG TRANSPORT SYSTEM, PERMEASE COMPONENT"/>
    <property type="match status" value="1"/>
</dbReference>
<comment type="caution">
    <text evidence="7">The sequence shown here is derived from an EMBL/GenBank/DDBJ whole genome shotgun (WGS) entry which is preliminary data.</text>
</comment>
<dbReference type="PANTHER" id="PTHR43229">
    <property type="entry name" value="NODULATION PROTEIN J"/>
    <property type="match status" value="1"/>
</dbReference>
<evidence type="ECO:0000256" key="4">
    <source>
        <dbReference type="ARBA" id="ARBA00023136"/>
    </source>
</evidence>
<feature type="transmembrane region" description="Helical" evidence="5">
    <location>
        <begin position="20"/>
        <end position="37"/>
    </location>
</feature>
<keyword evidence="2 5" id="KW-0812">Transmembrane</keyword>
<dbReference type="Pfam" id="PF01061">
    <property type="entry name" value="ABC2_membrane"/>
    <property type="match status" value="1"/>
</dbReference>
<feature type="transmembrane region" description="Helical" evidence="5">
    <location>
        <begin position="89"/>
        <end position="115"/>
    </location>
</feature>
<evidence type="ECO:0000256" key="5">
    <source>
        <dbReference type="SAM" id="Phobius"/>
    </source>
</evidence>
<keyword evidence="8" id="KW-1185">Reference proteome</keyword>
<comment type="subcellular location">
    <subcellularLocation>
        <location evidence="1">Membrane</location>
        <topology evidence="1">Multi-pass membrane protein</topology>
    </subcellularLocation>
</comment>
<feature type="domain" description="ABC-2 type transporter transmembrane" evidence="6">
    <location>
        <begin position="10"/>
        <end position="200"/>
    </location>
</feature>
<keyword evidence="4 5" id="KW-0472">Membrane</keyword>
<dbReference type="EMBL" id="AZRV01000046">
    <property type="protein sequence ID" value="RKO61267.1"/>
    <property type="molecule type" value="Genomic_DNA"/>
</dbReference>
<evidence type="ECO:0000256" key="1">
    <source>
        <dbReference type="ARBA" id="ARBA00004141"/>
    </source>
</evidence>
<name>A0A420VCB4_9BACI</name>
<protein>
    <submittedName>
        <fullName evidence="7">ABC-type multidrug transport system, permease component</fullName>
    </submittedName>
</protein>
<evidence type="ECO:0000259" key="6">
    <source>
        <dbReference type="Pfam" id="PF01061"/>
    </source>
</evidence>
<dbReference type="GO" id="GO:0043190">
    <property type="term" value="C:ATP-binding cassette (ABC) transporter complex"/>
    <property type="evidence" value="ECO:0007669"/>
    <property type="project" value="InterPro"/>
</dbReference>
<evidence type="ECO:0000256" key="3">
    <source>
        <dbReference type="ARBA" id="ARBA00022989"/>
    </source>
</evidence>
<evidence type="ECO:0000313" key="8">
    <source>
        <dbReference type="Proteomes" id="UP000286235"/>
    </source>
</evidence>
<dbReference type="GO" id="GO:0140359">
    <property type="term" value="F:ABC-type transporter activity"/>
    <property type="evidence" value="ECO:0007669"/>
    <property type="project" value="InterPro"/>
</dbReference>
<dbReference type="InterPro" id="IPR013525">
    <property type="entry name" value="ABC2_TM"/>
</dbReference>
<reference evidence="7 8" key="1">
    <citation type="submission" date="2013-12" db="EMBL/GenBank/DDBJ databases">
        <title>Genome and proteome characterization of Caldibacillus debilis GB1 derived from a cellulolytic aero-tolerant co-culture.</title>
        <authorList>
            <person name="Wushke S.T."/>
            <person name="Zhang X."/>
            <person name="Fristensky B."/>
            <person name="Wilkins J.A."/>
            <person name="Levin D.B."/>
            <person name="Sparling R."/>
        </authorList>
    </citation>
    <scope>NUCLEOTIDE SEQUENCE [LARGE SCALE GENOMIC DNA]</scope>
    <source>
        <strain evidence="7 8">GB1</strain>
    </source>
</reference>
<proteinExistence type="predicted"/>
<evidence type="ECO:0000313" key="7">
    <source>
        <dbReference type="EMBL" id="RKO61267.1"/>
    </source>
</evidence>
<feature type="transmembrane region" description="Helical" evidence="5">
    <location>
        <begin position="211"/>
        <end position="233"/>
    </location>
</feature>
<dbReference type="InterPro" id="IPR000412">
    <property type="entry name" value="ABC_2_transport"/>
</dbReference>
<evidence type="ECO:0000256" key="2">
    <source>
        <dbReference type="ARBA" id="ARBA00022692"/>
    </source>
</evidence>